<proteinExistence type="predicted"/>
<gene>
    <name evidence="3" type="ORF">MmiAt1_00100</name>
</gene>
<dbReference type="PANTHER" id="PTHR42954:SF2">
    <property type="entry name" value="FE(2+) TRANSPORT PROTEIN A"/>
    <property type="match status" value="1"/>
</dbReference>
<dbReference type="PANTHER" id="PTHR42954">
    <property type="entry name" value="FE(2+) TRANSPORT PROTEIN A"/>
    <property type="match status" value="1"/>
</dbReference>
<keyword evidence="4" id="KW-1185">Reference proteome</keyword>
<protein>
    <recommendedName>
        <fullName evidence="2">Ferrous iron transporter FeoA-like domain-containing protein</fullName>
    </recommendedName>
</protein>
<dbReference type="EMBL" id="JAWDKC010000001">
    <property type="protein sequence ID" value="MDV0444485.1"/>
    <property type="molecule type" value="Genomic_DNA"/>
</dbReference>
<evidence type="ECO:0000259" key="2">
    <source>
        <dbReference type="SMART" id="SM00899"/>
    </source>
</evidence>
<dbReference type="InterPro" id="IPR008988">
    <property type="entry name" value="Transcriptional_repressor_C"/>
</dbReference>
<comment type="caution">
    <text evidence="3">The sequence shown here is derived from an EMBL/GenBank/DDBJ whole genome shotgun (WGS) entry which is preliminary data.</text>
</comment>
<dbReference type="InterPro" id="IPR007167">
    <property type="entry name" value="Fe-transptr_FeoA-like"/>
</dbReference>
<evidence type="ECO:0000313" key="3">
    <source>
        <dbReference type="EMBL" id="MDV0444485.1"/>
    </source>
</evidence>
<dbReference type="SUPFAM" id="SSF50037">
    <property type="entry name" value="C-terminal domain of transcriptional repressors"/>
    <property type="match status" value="1"/>
</dbReference>
<dbReference type="InterPro" id="IPR038157">
    <property type="entry name" value="FeoA_core_dom"/>
</dbReference>
<reference evidence="3 4" key="1">
    <citation type="submission" date="2023-06" db="EMBL/GenBank/DDBJ databases">
        <title>Genome sequence of Methanimicrococcus sp. At1.</title>
        <authorList>
            <person name="Protasov E."/>
            <person name="Platt K."/>
            <person name="Poehlein A."/>
            <person name="Daniel R."/>
            <person name="Brune A."/>
        </authorList>
    </citation>
    <scope>NUCLEOTIDE SEQUENCE [LARGE SCALE GENOMIC DNA]</scope>
    <source>
        <strain evidence="3 4">At1</strain>
    </source>
</reference>
<evidence type="ECO:0000313" key="4">
    <source>
        <dbReference type="Proteomes" id="UP001272052"/>
    </source>
</evidence>
<feature type="domain" description="Ferrous iron transporter FeoA-like" evidence="2">
    <location>
        <begin position="3"/>
        <end position="75"/>
    </location>
</feature>
<evidence type="ECO:0000256" key="1">
    <source>
        <dbReference type="ARBA" id="ARBA00023004"/>
    </source>
</evidence>
<sequence length="99" mass="10674">MAETLNNVKPGCSCKVVNIGGNNILKNRLLCMGVTPGTEIDVVKIAPLGDPVELKIRNYTLSIRKKEAAGIFVEDVREMKDADGKNKNGNAKKSSRGAF</sequence>
<keyword evidence="1" id="KW-0408">Iron</keyword>
<dbReference type="Gene3D" id="2.30.30.90">
    <property type="match status" value="1"/>
</dbReference>
<dbReference type="RefSeq" id="WP_318784874.1">
    <property type="nucleotide sequence ID" value="NZ_JAWDKC010000001.1"/>
</dbReference>
<dbReference type="Pfam" id="PF04023">
    <property type="entry name" value="FeoA"/>
    <property type="match status" value="1"/>
</dbReference>
<dbReference type="Proteomes" id="UP001272052">
    <property type="component" value="Unassembled WGS sequence"/>
</dbReference>
<organism evidence="3 4">
    <name type="scientific">Methanimicrococcus hacksteinii</name>
    <dbReference type="NCBI Taxonomy" id="3028293"/>
    <lineage>
        <taxon>Archaea</taxon>
        <taxon>Methanobacteriati</taxon>
        <taxon>Methanobacteriota</taxon>
        <taxon>Stenosarchaea group</taxon>
        <taxon>Methanomicrobia</taxon>
        <taxon>Methanosarcinales</taxon>
        <taxon>Methanosarcinaceae</taxon>
        <taxon>Methanimicrococcus</taxon>
    </lineage>
</organism>
<name>A0ABU3VMB6_9EURY</name>
<dbReference type="SMART" id="SM00899">
    <property type="entry name" value="FeoA"/>
    <property type="match status" value="1"/>
</dbReference>
<accession>A0ABU3VMB6</accession>
<dbReference type="InterPro" id="IPR052713">
    <property type="entry name" value="FeoA"/>
</dbReference>